<comment type="similarity">
    <text evidence="1">Belongs to the ABC transporter superfamily. ABCF family. Translational throttle EttA subfamily.</text>
</comment>
<evidence type="ECO:0000256" key="8">
    <source>
        <dbReference type="ARBA" id="ARBA00022840"/>
    </source>
</evidence>
<evidence type="ECO:0000256" key="11">
    <source>
        <dbReference type="ARBA" id="ARBA00022917"/>
    </source>
</evidence>
<evidence type="ECO:0000256" key="10">
    <source>
        <dbReference type="ARBA" id="ARBA00022884"/>
    </source>
</evidence>
<keyword evidence="3" id="KW-0820">tRNA-binding</keyword>
<evidence type="ECO:0000256" key="3">
    <source>
        <dbReference type="ARBA" id="ARBA00022555"/>
    </source>
</evidence>
<proteinExistence type="inferred from homology"/>
<keyword evidence="2" id="KW-0963">Cytoplasm</keyword>
<dbReference type="SUPFAM" id="SSF52540">
    <property type="entry name" value="P-loop containing nucleoside triphosphate hydrolases"/>
    <property type="match status" value="2"/>
</dbReference>
<evidence type="ECO:0000313" key="14">
    <source>
        <dbReference type="EMBL" id="CAE8732597.1"/>
    </source>
</evidence>
<keyword evidence="6" id="KW-0547">Nucleotide-binding</keyword>
<evidence type="ECO:0000259" key="13">
    <source>
        <dbReference type="PROSITE" id="PS50893"/>
    </source>
</evidence>
<dbReference type="GO" id="GO:0016887">
    <property type="term" value="F:ATP hydrolysis activity"/>
    <property type="evidence" value="ECO:0007669"/>
    <property type="project" value="InterPro"/>
</dbReference>
<dbReference type="InterPro" id="IPR001307">
    <property type="entry name" value="Thiosulphate_STrfase_CS"/>
</dbReference>
<evidence type="ECO:0000256" key="1">
    <source>
        <dbReference type="ARBA" id="ARBA00005868"/>
    </source>
</evidence>
<name>A0A813LHQ6_POLGL</name>
<dbReference type="InterPro" id="IPR003593">
    <property type="entry name" value="AAA+_ATPase"/>
</dbReference>
<dbReference type="InterPro" id="IPR032781">
    <property type="entry name" value="ABC_tran_Xtn"/>
</dbReference>
<evidence type="ECO:0000256" key="2">
    <source>
        <dbReference type="ARBA" id="ARBA00022490"/>
    </source>
</evidence>
<dbReference type="Pfam" id="PF12848">
    <property type="entry name" value="ABC_tran_Xtn"/>
    <property type="match status" value="1"/>
</dbReference>
<dbReference type="PROSITE" id="PS00211">
    <property type="entry name" value="ABC_TRANSPORTER_1"/>
    <property type="match status" value="2"/>
</dbReference>
<keyword evidence="7" id="KW-0378">Hydrolase</keyword>
<keyword evidence="10" id="KW-0694">RNA-binding</keyword>
<dbReference type="GO" id="GO:0005524">
    <property type="term" value="F:ATP binding"/>
    <property type="evidence" value="ECO:0007669"/>
    <property type="project" value="UniProtKB-KW"/>
</dbReference>
<dbReference type="FunFam" id="3.40.50.300:FF:000011">
    <property type="entry name" value="Putative ABC transporter ATP-binding component"/>
    <property type="match status" value="1"/>
</dbReference>
<keyword evidence="9" id="KW-0810">Translation regulation</keyword>
<keyword evidence="5" id="KW-0677">Repeat</keyword>
<dbReference type="PROSITE" id="PS50893">
    <property type="entry name" value="ABC_TRANSPORTER_2"/>
    <property type="match status" value="2"/>
</dbReference>
<dbReference type="InterPro" id="IPR017871">
    <property type="entry name" value="ABC_transporter-like_CS"/>
</dbReference>
<dbReference type="HAMAP" id="MF_00847">
    <property type="entry name" value="EttA"/>
    <property type="match status" value="1"/>
</dbReference>
<dbReference type="Gene3D" id="3.40.50.300">
    <property type="entry name" value="P-loop containing nucleotide triphosphate hydrolases"/>
    <property type="match status" value="2"/>
</dbReference>
<dbReference type="NCBIfam" id="NF008775">
    <property type="entry name" value="PRK11819.1"/>
    <property type="match status" value="1"/>
</dbReference>
<comment type="caution">
    <text evidence="14">The sequence shown here is derived from an EMBL/GenBank/DDBJ whole genome shotgun (WGS) entry which is preliminary data.</text>
</comment>
<dbReference type="PANTHER" id="PTHR43858:SF1">
    <property type="entry name" value="ABC TRANSPORTER-RELATED PROTEIN"/>
    <property type="match status" value="1"/>
</dbReference>
<sequence>MGLPGLGLALPCGAPARACGAPATSWGHSRHSRLACSAGLGLEGPASASERARSSFSFSWASVPVALVAAASLRRRSLKLALKAGKGGKGKKSKGGDSRPTKVSEGAAYAQETRKIILALDNVDKLALDGTPILKGVSLGMYLGAKIGILGKNGAGKSTVMNILAGKDEKFNGHLHIDPSISIGYLEQEPVLEEETCIECLEPAVKPIRSMLAEFEAVSTKMTEPDADIDALMVEMDTLQGKIDACNGWDLDSQLDSAMEALRCPPRDAKVSTLSGGERRRVAICRLLLSNPDILLLDEPTNHLDAQSVAWLERFLAEFKGTVVAITHDRYFLDNVAGWILELDQGQGLPFEGNYSAWLESKSQRLKGSSKKQASLEKAIDKELEFISAKRTGAQKTGKARLRRYDELVESAAAFNRDSELDSIVITPGPRLSGEVVRLKGVSKGYDDRMLLNDASFELPAGAVVGIVGPNGAGKTTLFRMIMGAETPDAGEIFVGKTVAAMWVDQSREGIDDDSTVFEELSGGQNFINVGGREVMSRAYCSWFNFKGSVQQRLVSDLSGGERNRLQLAKTLRIGGNLLLLDEPSNDLDVDTLRALETAIEHFAGTVVCISHDRWFLDRIATHILAYEGDSQVRLFPGSWSEYEEDRIARTGVVDPTKVKYRAMPTPLLV</sequence>
<dbReference type="SMART" id="SM00382">
    <property type="entry name" value="AAA"/>
    <property type="match status" value="2"/>
</dbReference>
<evidence type="ECO:0000256" key="9">
    <source>
        <dbReference type="ARBA" id="ARBA00022845"/>
    </source>
</evidence>
<dbReference type="FunFam" id="3.40.50.300:FF:000183">
    <property type="entry name" value="ABC transporter ATP-binding protein yjjK"/>
    <property type="match status" value="1"/>
</dbReference>
<dbReference type="GO" id="GO:0019843">
    <property type="term" value="F:rRNA binding"/>
    <property type="evidence" value="ECO:0007669"/>
    <property type="project" value="UniProtKB-KW"/>
</dbReference>
<accession>A0A813LHQ6</accession>
<dbReference type="GO" id="GO:0000049">
    <property type="term" value="F:tRNA binding"/>
    <property type="evidence" value="ECO:0007669"/>
    <property type="project" value="UniProtKB-KW"/>
</dbReference>
<evidence type="ECO:0000313" key="15">
    <source>
        <dbReference type="Proteomes" id="UP000626109"/>
    </source>
</evidence>
<feature type="domain" description="ABC transporter" evidence="13">
    <location>
        <begin position="437"/>
        <end position="654"/>
    </location>
</feature>
<evidence type="ECO:0000256" key="7">
    <source>
        <dbReference type="ARBA" id="ARBA00022801"/>
    </source>
</evidence>
<evidence type="ECO:0000256" key="5">
    <source>
        <dbReference type="ARBA" id="ARBA00022737"/>
    </source>
</evidence>
<dbReference type="GO" id="GO:0004792">
    <property type="term" value="F:thiosulfate-cyanide sulfurtransferase activity"/>
    <property type="evidence" value="ECO:0007669"/>
    <property type="project" value="InterPro"/>
</dbReference>
<keyword evidence="11" id="KW-0648">Protein biosynthesis</keyword>
<dbReference type="EMBL" id="CAJNNW010036187">
    <property type="protein sequence ID" value="CAE8732597.1"/>
    <property type="molecule type" value="Genomic_DNA"/>
</dbReference>
<dbReference type="PROSITE" id="PS00683">
    <property type="entry name" value="RHODANESE_2"/>
    <property type="match status" value="1"/>
</dbReference>
<evidence type="ECO:0000256" key="12">
    <source>
        <dbReference type="SAM" id="MobiDB-lite"/>
    </source>
</evidence>
<dbReference type="CDD" id="cd03221">
    <property type="entry name" value="ABCF_EF-3"/>
    <property type="match status" value="2"/>
</dbReference>
<dbReference type="Pfam" id="PF00005">
    <property type="entry name" value="ABC_tran"/>
    <property type="match status" value="2"/>
</dbReference>
<dbReference type="InterPro" id="IPR003439">
    <property type="entry name" value="ABC_transporter-like_ATP-bd"/>
</dbReference>
<evidence type="ECO:0000256" key="4">
    <source>
        <dbReference type="ARBA" id="ARBA00022730"/>
    </source>
</evidence>
<gene>
    <name evidence="14" type="ORF">PGLA2088_LOCUS46462</name>
</gene>
<dbReference type="Proteomes" id="UP000626109">
    <property type="component" value="Unassembled WGS sequence"/>
</dbReference>
<feature type="region of interest" description="Disordered" evidence="12">
    <location>
        <begin position="84"/>
        <end position="106"/>
    </location>
</feature>
<feature type="domain" description="ABC transporter" evidence="13">
    <location>
        <begin position="118"/>
        <end position="370"/>
    </location>
</feature>
<dbReference type="InterPro" id="IPR022374">
    <property type="entry name" value="EttA"/>
</dbReference>
<keyword evidence="8" id="KW-0067">ATP-binding</keyword>
<organism evidence="14 15">
    <name type="scientific">Polarella glacialis</name>
    <name type="common">Dinoflagellate</name>
    <dbReference type="NCBI Taxonomy" id="89957"/>
    <lineage>
        <taxon>Eukaryota</taxon>
        <taxon>Sar</taxon>
        <taxon>Alveolata</taxon>
        <taxon>Dinophyceae</taxon>
        <taxon>Suessiales</taxon>
        <taxon>Suessiaceae</taxon>
        <taxon>Polarella</taxon>
    </lineage>
</organism>
<reference evidence="14" key="1">
    <citation type="submission" date="2021-02" db="EMBL/GenBank/DDBJ databases">
        <authorList>
            <person name="Dougan E. K."/>
            <person name="Rhodes N."/>
            <person name="Thang M."/>
            <person name="Chan C."/>
        </authorList>
    </citation>
    <scope>NUCLEOTIDE SEQUENCE</scope>
</reference>
<dbReference type="GO" id="GO:0006412">
    <property type="term" value="P:translation"/>
    <property type="evidence" value="ECO:0007669"/>
    <property type="project" value="UniProtKB-KW"/>
</dbReference>
<dbReference type="InterPro" id="IPR027417">
    <property type="entry name" value="P-loop_NTPase"/>
</dbReference>
<evidence type="ECO:0000256" key="6">
    <source>
        <dbReference type="ARBA" id="ARBA00022741"/>
    </source>
</evidence>
<dbReference type="AlphaFoldDB" id="A0A813LHQ6"/>
<dbReference type="PANTHER" id="PTHR43858">
    <property type="entry name" value="ENERGY-DEPENDENT TRANSLATIONAL THROTTLE PROTEIN ETTA"/>
    <property type="match status" value="1"/>
</dbReference>
<protein>
    <recommendedName>
        <fullName evidence="13">ABC transporter domain-containing protein</fullName>
    </recommendedName>
</protein>
<dbReference type="GO" id="GO:0045900">
    <property type="term" value="P:negative regulation of translational elongation"/>
    <property type="evidence" value="ECO:0007669"/>
    <property type="project" value="InterPro"/>
</dbReference>
<keyword evidence="4" id="KW-0699">rRNA-binding</keyword>